<keyword evidence="3" id="KW-0378">Hydrolase</keyword>
<dbReference type="NCBIfam" id="TIGR01382">
    <property type="entry name" value="PfpI"/>
    <property type="match status" value="1"/>
</dbReference>
<comment type="similarity">
    <text evidence="1">Belongs to the peptidase C56 family.</text>
</comment>
<evidence type="ECO:0000259" key="2">
    <source>
        <dbReference type="Pfam" id="PF01965"/>
    </source>
</evidence>
<keyword evidence="3" id="KW-0645">Protease</keyword>
<reference evidence="3 4" key="1">
    <citation type="submission" date="2018-04" db="EMBL/GenBank/DDBJ databases">
        <title>Genomic Encyclopedia of Type Strains, Phase IV (KMG-IV): sequencing the most valuable type-strain genomes for metagenomic binning, comparative biology and taxonomic classification.</title>
        <authorList>
            <person name="Goeker M."/>
        </authorList>
    </citation>
    <scope>NUCLEOTIDE SEQUENCE [LARGE SCALE GENOMIC DNA]</scope>
    <source>
        <strain evidence="3 4">DSM 100231</strain>
    </source>
</reference>
<comment type="caution">
    <text evidence="3">The sequence shown here is derived from an EMBL/GenBank/DDBJ whole genome shotgun (WGS) entry which is preliminary data.</text>
</comment>
<dbReference type="AlphaFoldDB" id="A0A2U1B659"/>
<dbReference type="SUPFAM" id="SSF52317">
    <property type="entry name" value="Class I glutamine amidotransferase-like"/>
    <property type="match status" value="1"/>
</dbReference>
<dbReference type="EMBL" id="QEKI01000001">
    <property type="protein sequence ID" value="PVY44128.1"/>
    <property type="molecule type" value="Genomic_DNA"/>
</dbReference>
<feature type="domain" description="DJ-1/PfpI" evidence="2">
    <location>
        <begin position="17"/>
        <end position="185"/>
    </location>
</feature>
<protein>
    <submittedName>
        <fullName evidence="3">Protease I</fullName>
    </submittedName>
</protein>
<dbReference type="InterPro" id="IPR006286">
    <property type="entry name" value="C56_PfpI-like"/>
</dbReference>
<evidence type="ECO:0000313" key="4">
    <source>
        <dbReference type="Proteomes" id="UP000245466"/>
    </source>
</evidence>
<dbReference type="InterPro" id="IPR029062">
    <property type="entry name" value="Class_I_gatase-like"/>
</dbReference>
<dbReference type="PANTHER" id="PTHR42733:SF12">
    <property type="entry name" value="PROTEINASE"/>
    <property type="match status" value="1"/>
</dbReference>
<dbReference type="PANTHER" id="PTHR42733">
    <property type="entry name" value="DJ-1 PROTEIN"/>
    <property type="match status" value="1"/>
</dbReference>
<proteinExistence type="inferred from homology"/>
<accession>A0A2U1B659</accession>
<dbReference type="Proteomes" id="UP000245466">
    <property type="component" value="Unassembled WGS sequence"/>
</dbReference>
<dbReference type="CDD" id="cd03134">
    <property type="entry name" value="GATase1_PfpI_like"/>
    <property type="match status" value="1"/>
</dbReference>
<dbReference type="GO" id="GO:0008233">
    <property type="term" value="F:peptidase activity"/>
    <property type="evidence" value="ECO:0007669"/>
    <property type="project" value="UniProtKB-KW"/>
</dbReference>
<sequence>MLNYKNELRMANNLQGKKIAIVVTDGFEQVELTEPKKALEEAGAETHLIALKEGEVKGWNHTDWGDKFKVDKTIGNVNADDYNALLLPGGVMSPDKLRANEQVVNFVSQFMESGKPVAAICHGPWTLIETGKLQGKKMTSYHTLKTDLKNAGAEWVDQEVVVDNGLITSRKPDDIPAFNKKMVEEFAEGRHEPR</sequence>
<name>A0A2U1B659_9BACT</name>
<evidence type="ECO:0000256" key="1">
    <source>
        <dbReference type="ARBA" id="ARBA00008542"/>
    </source>
</evidence>
<dbReference type="InterPro" id="IPR002818">
    <property type="entry name" value="DJ-1/PfpI"/>
</dbReference>
<dbReference type="Gene3D" id="3.40.50.880">
    <property type="match status" value="1"/>
</dbReference>
<dbReference type="PROSITE" id="PS51276">
    <property type="entry name" value="PEPTIDASE_C56_PFPI"/>
    <property type="match status" value="1"/>
</dbReference>
<dbReference type="GO" id="GO:0006508">
    <property type="term" value="P:proteolysis"/>
    <property type="evidence" value="ECO:0007669"/>
    <property type="project" value="UniProtKB-KW"/>
</dbReference>
<evidence type="ECO:0000313" key="3">
    <source>
        <dbReference type="EMBL" id="PVY44128.1"/>
    </source>
</evidence>
<keyword evidence="4" id="KW-1185">Reference proteome</keyword>
<gene>
    <name evidence="3" type="ORF">C8E01_101493</name>
</gene>
<dbReference type="Pfam" id="PF01965">
    <property type="entry name" value="DJ-1_PfpI"/>
    <property type="match status" value="1"/>
</dbReference>
<organism evidence="3 4">
    <name type="scientific">Pontibacter virosus</name>
    <dbReference type="NCBI Taxonomy" id="1765052"/>
    <lineage>
        <taxon>Bacteria</taxon>
        <taxon>Pseudomonadati</taxon>
        <taxon>Bacteroidota</taxon>
        <taxon>Cytophagia</taxon>
        <taxon>Cytophagales</taxon>
        <taxon>Hymenobacteraceae</taxon>
        <taxon>Pontibacter</taxon>
    </lineage>
</organism>